<evidence type="ECO:0000256" key="1">
    <source>
        <dbReference type="ARBA" id="ARBA00008853"/>
    </source>
</evidence>
<dbReference type="AlphaFoldDB" id="A0AAV2QFY1"/>
<keyword evidence="5" id="KW-1185">Reference proteome</keyword>
<feature type="binding site" evidence="2">
    <location>
        <position position="116"/>
    </location>
    <ligand>
        <name>substrate</name>
    </ligand>
</feature>
<dbReference type="Pfam" id="PF08450">
    <property type="entry name" value="SGL"/>
    <property type="match status" value="1"/>
</dbReference>
<dbReference type="Proteomes" id="UP001497623">
    <property type="component" value="Unassembled WGS sequence"/>
</dbReference>
<dbReference type="InterPro" id="IPR011042">
    <property type="entry name" value="6-blade_b-propeller_TolB-like"/>
</dbReference>
<dbReference type="InterPro" id="IPR013658">
    <property type="entry name" value="SGL"/>
</dbReference>
<accession>A0AAV2QFY1</accession>
<organism evidence="4 5">
    <name type="scientific">Meganyctiphanes norvegica</name>
    <name type="common">Northern krill</name>
    <name type="synonym">Thysanopoda norvegica</name>
    <dbReference type="NCBI Taxonomy" id="48144"/>
    <lineage>
        <taxon>Eukaryota</taxon>
        <taxon>Metazoa</taxon>
        <taxon>Ecdysozoa</taxon>
        <taxon>Arthropoda</taxon>
        <taxon>Crustacea</taxon>
        <taxon>Multicrustacea</taxon>
        <taxon>Malacostraca</taxon>
        <taxon>Eumalacostraca</taxon>
        <taxon>Eucarida</taxon>
        <taxon>Euphausiacea</taxon>
        <taxon>Euphausiidae</taxon>
        <taxon>Meganyctiphanes</taxon>
    </lineage>
</organism>
<dbReference type="Gene3D" id="2.120.10.30">
    <property type="entry name" value="TolB, C-terminal domain"/>
    <property type="match status" value="1"/>
</dbReference>
<feature type="binding site" evidence="2">
    <location>
        <position position="134"/>
    </location>
    <ligand>
        <name>substrate</name>
    </ligand>
</feature>
<feature type="domain" description="SMP-30/Gluconolactonase/LRE-like region" evidence="3">
    <location>
        <begin position="15"/>
        <end position="282"/>
    </location>
</feature>
<dbReference type="EMBL" id="CAXKWB010005806">
    <property type="protein sequence ID" value="CAL4079930.1"/>
    <property type="molecule type" value="Genomic_DNA"/>
</dbReference>
<comment type="cofactor">
    <cofactor evidence="2">
        <name>Zn(2+)</name>
        <dbReference type="ChEBI" id="CHEBI:29105"/>
    </cofactor>
    <text evidence="2">Binds 1 divalent metal cation per subunit.</text>
</comment>
<feature type="binding site" evidence="2">
    <location>
        <position position="17"/>
    </location>
    <ligand>
        <name>a divalent metal cation</name>
        <dbReference type="ChEBI" id="CHEBI:60240"/>
    </ligand>
</feature>
<evidence type="ECO:0000313" key="5">
    <source>
        <dbReference type="Proteomes" id="UP001497623"/>
    </source>
</evidence>
<feature type="non-terminal residue" evidence="4">
    <location>
        <position position="330"/>
    </location>
</feature>
<gene>
    <name evidence="4" type="ORF">MNOR_LOCUS11155</name>
</gene>
<evidence type="ECO:0000259" key="3">
    <source>
        <dbReference type="Pfam" id="PF08450"/>
    </source>
</evidence>
<sequence>MSEIKITALSEPHDLGEGPIWIEKDKALMYVDAFQGIVHRHFPDTGRHQTLCIEKEAGFRCVSIVIPVEGEPDLYIVTVGRCVGTVRWPVSSADQLTVKANLLHVTDDHYPLNHFNDGKCDPRGRLWAGTKGHESSPGICEMERGTLFRLDSQLELTHSGVDKVSISNGMAWSEDRKTFYYIDSPLQLIYAFNYDDDEGKIMQYSIFEDFPNTNEISKFWQKMLSNSNKGGYFWCFIRLKQVICIDPRKEGDILCTIEMPCSNITSVTFGGPNYSTLYVTTAFRYLKDEERKATPEAGCTLAVTGLGVQGSPPISFKADSGKLKEKLNKN</sequence>
<keyword evidence="2" id="KW-0862">Zinc</keyword>
<proteinExistence type="inferred from homology"/>
<feature type="binding site" evidence="2">
    <location>
        <position position="168"/>
    </location>
    <ligand>
        <name>a divalent metal cation</name>
        <dbReference type="ChEBI" id="CHEBI:60240"/>
    </ligand>
</feature>
<dbReference type="GO" id="GO:0019853">
    <property type="term" value="P:L-ascorbic acid biosynthetic process"/>
    <property type="evidence" value="ECO:0007669"/>
    <property type="project" value="TreeGrafter"/>
</dbReference>
<dbReference type="SUPFAM" id="SSF63829">
    <property type="entry name" value="Calcium-dependent phosphotriesterase"/>
    <property type="match status" value="1"/>
</dbReference>
<dbReference type="PANTHER" id="PTHR10907:SF66">
    <property type="entry name" value="MIP34848P1-RELATED"/>
    <property type="match status" value="1"/>
</dbReference>
<protein>
    <recommendedName>
        <fullName evidence="3">SMP-30/Gluconolactonase/LRE-like region domain-containing protein</fullName>
    </recommendedName>
</protein>
<evidence type="ECO:0000256" key="2">
    <source>
        <dbReference type="PIRSR" id="PIRSR605511-2"/>
    </source>
</evidence>
<reference evidence="4 5" key="1">
    <citation type="submission" date="2024-05" db="EMBL/GenBank/DDBJ databases">
        <authorList>
            <person name="Wallberg A."/>
        </authorList>
    </citation>
    <scope>NUCLEOTIDE SEQUENCE [LARGE SCALE GENOMIC DNA]</scope>
</reference>
<dbReference type="GO" id="GO:0005509">
    <property type="term" value="F:calcium ion binding"/>
    <property type="evidence" value="ECO:0007669"/>
    <property type="project" value="TreeGrafter"/>
</dbReference>
<name>A0AAV2QFY1_MEGNR</name>
<keyword evidence="2" id="KW-0479">Metal-binding</keyword>
<dbReference type="InterPro" id="IPR005511">
    <property type="entry name" value="SMP-30"/>
</dbReference>
<dbReference type="PRINTS" id="PR01790">
    <property type="entry name" value="SMP30FAMILY"/>
</dbReference>
<comment type="similarity">
    <text evidence="1">Belongs to the SMP-30/CGR1 family.</text>
</comment>
<dbReference type="PANTHER" id="PTHR10907">
    <property type="entry name" value="REGUCALCIN"/>
    <property type="match status" value="1"/>
</dbReference>
<dbReference type="GO" id="GO:0004341">
    <property type="term" value="F:gluconolactonase activity"/>
    <property type="evidence" value="ECO:0007669"/>
    <property type="project" value="TreeGrafter"/>
</dbReference>
<evidence type="ECO:0000313" key="4">
    <source>
        <dbReference type="EMBL" id="CAL4079930.1"/>
    </source>
</evidence>
<comment type="caution">
    <text evidence="4">The sequence shown here is derived from an EMBL/GenBank/DDBJ whole genome shotgun (WGS) entry which is preliminary data.</text>
</comment>